<keyword evidence="2" id="KW-0963">Cytoplasm</keyword>
<dbReference type="RefSeq" id="WP_206573380.1">
    <property type="nucleotide sequence ID" value="NZ_JAFKCV010000004.1"/>
</dbReference>
<dbReference type="Gene3D" id="3.20.20.380">
    <property type="entry name" value="Copper homeostasis (CutC) domain"/>
    <property type="match status" value="1"/>
</dbReference>
<evidence type="ECO:0000256" key="1">
    <source>
        <dbReference type="ARBA" id="ARBA00007768"/>
    </source>
</evidence>
<comment type="subcellular location">
    <subcellularLocation>
        <location evidence="2">Cytoplasm</location>
    </subcellularLocation>
</comment>
<dbReference type="GO" id="GO:0005507">
    <property type="term" value="F:copper ion binding"/>
    <property type="evidence" value="ECO:0007669"/>
    <property type="project" value="TreeGrafter"/>
</dbReference>
<dbReference type="InterPro" id="IPR005627">
    <property type="entry name" value="CutC-like"/>
</dbReference>
<dbReference type="EMBL" id="JAFKCV010000004">
    <property type="protein sequence ID" value="MBN7825264.1"/>
    <property type="molecule type" value="Genomic_DNA"/>
</dbReference>
<gene>
    <name evidence="2" type="primary">cutC</name>
    <name evidence="3" type="ORF">J0A66_08535</name>
</gene>
<comment type="similarity">
    <text evidence="1 2">Belongs to the CutC family.</text>
</comment>
<keyword evidence="4" id="KW-1185">Reference proteome</keyword>
<protein>
    <recommendedName>
        <fullName evidence="2">PF03932 family protein CutC</fullName>
    </recommendedName>
</protein>
<dbReference type="PANTHER" id="PTHR12598">
    <property type="entry name" value="COPPER HOMEOSTASIS PROTEIN CUTC"/>
    <property type="match status" value="1"/>
</dbReference>
<dbReference type="GO" id="GO:0005737">
    <property type="term" value="C:cytoplasm"/>
    <property type="evidence" value="ECO:0007669"/>
    <property type="project" value="UniProtKB-SubCell"/>
</dbReference>
<dbReference type="Proteomes" id="UP000664654">
    <property type="component" value="Unassembled WGS sequence"/>
</dbReference>
<comment type="caution">
    <text evidence="2">Once thought to be involved in copper homeostasis, experiments in E.coli have shown this is not the case.</text>
</comment>
<dbReference type="AlphaFoldDB" id="A0A939DME6"/>
<dbReference type="SUPFAM" id="SSF110395">
    <property type="entry name" value="CutC-like"/>
    <property type="match status" value="1"/>
</dbReference>
<evidence type="ECO:0000313" key="4">
    <source>
        <dbReference type="Proteomes" id="UP000664654"/>
    </source>
</evidence>
<comment type="caution">
    <text evidence="3">The sequence shown here is derived from an EMBL/GenBank/DDBJ whole genome shotgun (WGS) entry which is preliminary data.</text>
</comment>
<accession>A0A939DME6</accession>
<dbReference type="Pfam" id="PF03932">
    <property type="entry name" value="CutC"/>
    <property type="match status" value="1"/>
</dbReference>
<dbReference type="PANTHER" id="PTHR12598:SF0">
    <property type="entry name" value="COPPER HOMEOSTASIS PROTEIN CUTC HOMOLOG"/>
    <property type="match status" value="1"/>
</dbReference>
<reference evidence="3" key="1">
    <citation type="submission" date="2021-03" db="EMBL/GenBank/DDBJ databases">
        <title>novel species isolated from a fishpond in China.</title>
        <authorList>
            <person name="Lu H."/>
            <person name="Cai Z."/>
        </authorList>
    </citation>
    <scope>NUCLEOTIDE SEQUENCE</scope>
    <source>
        <strain evidence="3">JCM 30855</strain>
    </source>
</reference>
<proteinExistence type="inferred from homology"/>
<sequence>MRALEICIGADQADHAYNDVAAARKGGASRIELCTQMAQDGLTPDQGIIGAARKAWGEGAGLLVMIRPRAGDFVYSQGEKSQMADSIRMAADCGADGVVLGLLSQQGEVDVPALTELVGLAQSLSLEVTFHRAFDAIAEPRSALDILLSLGIERLLSAGTPWQSGQGAQFGLANLRRWLALAGDDLELVVGGGVGPHNLPAITTGLNGTSGHYSLHSHSAVLTQGRVDADKVAHLAGLCRRASGTAC</sequence>
<dbReference type="HAMAP" id="MF_00795">
    <property type="entry name" value="CutC"/>
    <property type="match status" value="1"/>
</dbReference>
<dbReference type="InterPro" id="IPR036822">
    <property type="entry name" value="CutC-like_dom_sf"/>
</dbReference>
<name>A0A939DME6_9ALTE</name>
<organism evidence="3 4">
    <name type="scientific">Bowmanella dokdonensis</name>
    <dbReference type="NCBI Taxonomy" id="751969"/>
    <lineage>
        <taxon>Bacteria</taxon>
        <taxon>Pseudomonadati</taxon>
        <taxon>Pseudomonadota</taxon>
        <taxon>Gammaproteobacteria</taxon>
        <taxon>Alteromonadales</taxon>
        <taxon>Alteromonadaceae</taxon>
        <taxon>Bowmanella</taxon>
    </lineage>
</organism>
<evidence type="ECO:0000256" key="2">
    <source>
        <dbReference type="HAMAP-Rule" id="MF_00795"/>
    </source>
</evidence>
<evidence type="ECO:0000313" key="3">
    <source>
        <dbReference type="EMBL" id="MBN7825264.1"/>
    </source>
</evidence>